<dbReference type="Gene3D" id="1.20.58.1480">
    <property type="match status" value="1"/>
</dbReference>
<evidence type="ECO:0000256" key="8">
    <source>
        <dbReference type="ARBA" id="ARBA00023016"/>
    </source>
</evidence>
<evidence type="ECO:0000256" key="6">
    <source>
        <dbReference type="ARBA" id="ARBA00022825"/>
    </source>
</evidence>
<dbReference type="FunFam" id="3.40.50.300:FF:000021">
    <property type="entry name" value="Lon protease homolog"/>
    <property type="match status" value="1"/>
</dbReference>
<feature type="binding site" evidence="10 13">
    <location>
        <begin position="356"/>
        <end position="363"/>
    </location>
    <ligand>
        <name>ATP</name>
        <dbReference type="ChEBI" id="CHEBI:30616"/>
    </ligand>
</feature>
<feature type="active site" evidence="10 12">
    <location>
        <position position="679"/>
    </location>
</feature>
<feature type="active site" evidence="10 12">
    <location>
        <position position="722"/>
    </location>
</feature>
<dbReference type="Gene3D" id="1.10.8.60">
    <property type="match status" value="1"/>
</dbReference>
<dbReference type="RefSeq" id="WP_176488543.1">
    <property type="nucleotide sequence ID" value="NZ_BLXO01000006.1"/>
</dbReference>
<dbReference type="NCBIfam" id="TIGR00763">
    <property type="entry name" value="lon"/>
    <property type="match status" value="1"/>
</dbReference>
<dbReference type="PANTHER" id="PTHR10046">
    <property type="entry name" value="ATP DEPENDENT LON PROTEASE FAMILY MEMBER"/>
    <property type="match status" value="1"/>
</dbReference>
<dbReference type="InterPro" id="IPR027065">
    <property type="entry name" value="Lon_Prtase"/>
</dbReference>
<dbReference type="PIRSF" id="PIRSF001174">
    <property type="entry name" value="Lon_proteas"/>
    <property type="match status" value="1"/>
</dbReference>
<dbReference type="HAMAP" id="MF_01973">
    <property type="entry name" value="lon_bact"/>
    <property type="match status" value="1"/>
</dbReference>
<dbReference type="Gene3D" id="2.30.130.40">
    <property type="entry name" value="LON domain-like"/>
    <property type="match status" value="1"/>
</dbReference>
<keyword evidence="4 10" id="KW-0547">Nucleotide-binding</keyword>
<comment type="induction">
    <text evidence="10">By heat shock.</text>
</comment>
<gene>
    <name evidence="10 18" type="primary">lon</name>
    <name evidence="18" type="ORF">RINTU1_28060</name>
</gene>
<keyword evidence="5 10" id="KW-0378">Hydrolase</keyword>
<dbReference type="SUPFAM" id="SSF52540">
    <property type="entry name" value="P-loop containing nucleoside triphosphate hydrolases"/>
    <property type="match status" value="1"/>
</dbReference>
<dbReference type="InterPro" id="IPR054594">
    <property type="entry name" value="Lon_lid"/>
</dbReference>
<evidence type="ECO:0000256" key="12">
    <source>
        <dbReference type="PIRSR" id="PIRSR001174-1"/>
    </source>
</evidence>
<comment type="catalytic activity">
    <reaction evidence="9 10 11 14">
        <text>Hydrolysis of proteins in presence of ATP.</text>
        <dbReference type="EC" id="3.4.21.53"/>
    </reaction>
</comment>
<dbReference type="Pfam" id="PF22667">
    <property type="entry name" value="Lon_lid"/>
    <property type="match status" value="1"/>
</dbReference>
<dbReference type="AlphaFoldDB" id="A0A6L2ZS18"/>
<dbReference type="InterPro" id="IPR046336">
    <property type="entry name" value="Lon_prtase_N_sf"/>
</dbReference>
<keyword evidence="6 10" id="KW-0720">Serine protease</keyword>
<keyword evidence="3 10" id="KW-0645">Protease</keyword>
<keyword evidence="7 10" id="KW-0067">ATP-binding</keyword>
<dbReference type="Pfam" id="PF02190">
    <property type="entry name" value="LON_substr_bdg"/>
    <property type="match status" value="1"/>
</dbReference>
<feature type="domain" description="Lon N-terminal" evidence="17">
    <location>
        <begin position="11"/>
        <end position="204"/>
    </location>
</feature>
<dbReference type="Gene3D" id="3.30.230.10">
    <property type="match status" value="1"/>
</dbReference>
<dbReference type="InterPro" id="IPR008269">
    <property type="entry name" value="Lon_proteolytic"/>
</dbReference>
<dbReference type="GO" id="GO:0043565">
    <property type="term" value="F:sequence-specific DNA binding"/>
    <property type="evidence" value="ECO:0007669"/>
    <property type="project" value="UniProtKB-UniRule"/>
</dbReference>
<dbReference type="FunFam" id="1.10.8.60:FF:000035">
    <property type="entry name" value="Lon protease"/>
    <property type="match status" value="1"/>
</dbReference>
<dbReference type="GO" id="GO:0005737">
    <property type="term" value="C:cytoplasm"/>
    <property type="evidence" value="ECO:0007669"/>
    <property type="project" value="UniProtKB-SubCell"/>
</dbReference>
<evidence type="ECO:0000256" key="15">
    <source>
        <dbReference type="RuleBase" id="RU000591"/>
    </source>
</evidence>
<organism evidence="18 19">
    <name type="scientific">Candidatus Regiella insecticola</name>
    <dbReference type="NCBI Taxonomy" id="138073"/>
    <lineage>
        <taxon>Bacteria</taxon>
        <taxon>Pseudomonadati</taxon>
        <taxon>Pseudomonadota</taxon>
        <taxon>Gammaproteobacteria</taxon>
        <taxon>Enterobacterales</taxon>
        <taxon>Enterobacteriaceae</taxon>
        <taxon>aphid secondary symbionts</taxon>
        <taxon>Candidatus Regiella</taxon>
    </lineage>
</organism>
<comment type="subunit">
    <text evidence="10 11">Homohexamer. Organized in a ring with a central cavity.</text>
</comment>
<keyword evidence="2 10" id="KW-0963">Cytoplasm</keyword>
<evidence type="ECO:0000256" key="9">
    <source>
        <dbReference type="ARBA" id="ARBA00050665"/>
    </source>
</evidence>
<evidence type="ECO:0000313" key="18">
    <source>
        <dbReference type="EMBL" id="GFN46978.1"/>
    </source>
</evidence>
<dbReference type="GO" id="GO:0034605">
    <property type="term" value="P:cellular response to heat"/>
    <property type="evidence" value="ECO:0007669"/>
    <property type="project" value="UniProtKB-UniRule"/>
</dbReference>
<dbReference type="PRINTS" id="PR00830">
    <property type="entry name" value="ENDOLAPTASE"/>
</dbReference>
<dbReference type="FunFam" id="1.20.58.1480:FF:000001">
    <property type="entry name" value="Lon protease"/>
    <property type="match status" value="1"/>
</dbReference>
<dbReference type="GO" id="GO:0006515">
    <property type="term" value="P:protein quality control for misfolded or incompletely synthesized proteins"/>
    <property type="evidence" value="ECO:0007669"/>
    <property type="project" value="UniProtKB-UniRule"/>
</dbReference>
<dbReference type="Pfam" id="PF05362">
    <property type="entry name" value="Lon_C"/>
    <property type="match status" value="1"/>
</dbReference>
<comment type="caution">
    <text evidence="18">The sequence shown here is derived from an EMBL/GenBank/DDBJ whole genome shotgun (WGS) entry which is preliminary data.</text>
</comment>
<proteinExistence type="evidence at transcript level"/>
<comment type="subcellular location">
    <subcellularLocation>
        <location evidence="1 10 11">Cytoplasm</location>
    </subcellularLocation>
</comment>
<dbReference type="Gene3D" id="3.40.50.300">
    <property type="entry name" value="P-loop containing nucleotide triphosphate hydrolases"/>
    <property type="match status" value="1"/>
</dbReference>
<dbReference type="Proteomes" id="UP000504714">
    <property type="component" value="Unassembled WGS sequence"/>
</dbReference>
<comment type="function">
    <text evidence="10">ATP-dependent serine protease that mediates the selective degradation of mutant and abnormal proteins as well as certain short-lived regulatory proteins. Required for cellular homeostasis and for survival from DNA damage and developmental changes induced by stress. Degrades polypeptides processively to yield small peptide fragments that are 5 to 10 amino acids long. Binds to DNA in a double-stranded, site-specific manner.</text>
</comment>
<dbReference type="PROSITE" id="PS51786">
    <property type="entry name" value="LON_PROTEOLYTIC"/>
    <property type="match status" value="1"/>
</dbReference>
<dbReference type="InterPro" id="IPR008268">
    <property type="entry name" value="Peptidase_S16_AS"/>
</dbReference>
<evidence type="ECO:0000256" key="3">
    <source>
        <dbReference type="ARBA" id="ARBA00022670"/>
    </source>
</evidence>
<dbReference type="FunFam" id="3.30.230.10:FF:000010">
    <property type="entry name" value="Lon protease"/>
    <property type="match status" value="1"/>
</dbReference>
<evidence type="ECO:0000256" key="5">
    <source>
        <dbReference type="ARBA" id="ARBA00022801"/>
    </source>
</evidence>
<evidence type="ECO:0000256" key="4">
    <source>
        <dbReference type="ARBA" id="ARBA00022741"/>
    </source>
</evidence>
<evidence type="ECO:0000313" key="19">
    <source>
        <dbReference type="Proteomes" id="UP000504714"/>
    </source>
</evidence>
<evidence type="ECO:0000256" key="10">
    <source>
        <dbReference type="HAMAP-Rule" id="MF_01973"/>
    </source>
</evidence>
<dbReference type="PROSITE" id="PS01046">
    <property type="entry name" value="LON_SER"/>
    <property type="match status" value="1"/>
</dbReference>
<evidence type="ECO:0000259" key="17">
    <source>
        <dbReference type="PROSITE" id="PS51787"/>
    </source>
</evidence>
<dbReference type="SUPFAM" id="SSF54211">
    <property type="entry name" value="Ribosomal protein S5 domain 2-like"/>
    <property type="match status" value="1"/>
</dbReference>
<name>A0A6L2ZS18_9ENTR</name>
<dbReference type="FunFam" id="1.20.5.5270:FF:000002">
    <property type="entry name" value="Lon protease homolog"/>
    <property type="match status" value="1"/>
</dbReference>
<dbReference type="EC" id="3.4.21.53" evidence="10 11"/>
<dbReference type="NCBIfam" id="NF008053">
    <property type="entry name" value="PRK10787.1"/>
    <property type="match status" value="1"/>
</dbReference>
<dbReference type="InterPro" id="IPR003959">
    <property type="entry name" value="ATPase_AAA_core"/>
</dbReference>
<dbReference type="GO" id="GO:0005524">
    <property type="term" value="F:ATP binding"/>
    <property type="evidence" value="ECO:0007669"/>
    <property type="project" value="UniProtKB-UniRule"/>
</dbReference>
<evidence type="ECO:0000256" key="13">
    <source>
        <dbReference type="PIRSR" id="PIRSR001174-2"/>
    </source>
</evidence>
<evidence type="ECO:0000256" key="14">
    <source>
        <dbReference type="PROSITE-ProRule" id="PRU01122"/>
    </source>
</evidence>
<dbReference type="Gene3D" id="1.20.5.5270">
    <property type="match status" value="1"/>
</dbReference>
<evidence type="ECO:0000256" key="2">
    <source>
        <dbReference type="ARBA" id="ARBA00022490"/>
    </source>
</evidence>
<reference evidence="18 19" key="1">
    <citation type="submission" date="2020-06" db="EMBL/GenBank/DDBJ databases">
        <title>The genome sequence of Candidatus Regiella insecticola strain Tut.</title>
        <authorList>
            <person name="Nikoh N."/>
            <person name="Tsuchida T."/>
            <person name="Koga R."/>
            <person name="Oshima K."/>
            <person name="Hattori M."/>
            <person name="Fukatsu T."/>
        </authorList>
    </citation>
    <scope>NUCLEOTIDE SEQUENCE [LARGE SCALE GENOMIC DNA]</scope>
    <source>
        <strain evidence="18 19">Tut</strain>
    </source>
</reference>
<dbReference type="InterPro" id="IPR003111">
    <property type="entry name" value="Lon_prtase_N"/>
</dbReference>
<evidence type="ECO:0000256" key="1">
    <source>
        <dbReference type="ARBA" id="ARBA00004496"/>
    </source>
</evidence>
<keyword evidence="8 10" id="KW-0346">Stress response</keyword>
<dbReference type="EMBL" id="BLXO01000006">
    <property type="protein sequence ID" value="GFN46978.1"/>
    <property type="molecule type" value="Genomic_DNA"/>
</dbReference>
<dbReference type="InterPro" id="IPR027417">
    <property type="entry name" value="P-loop_NTPase"/>
</dbReference>
<dbReference type="InterPro" id="IPR027543">
    <property type="entry name" value="Lon_bac"/>
</dbReference>
<comment type="similarity">
    <text evidence="10 11 14 15">Belongs to the peptidase S16 family.</text>
</comment>
<dbReference type="SMART" id="SM00382">
    <property type="entry name" value="AAA"/>
    <property type="match status" value="1"/>
</dbReference>
<dbReference type="FunFam" id="2.30.130.40:FF:000001">
    <property type="entry name" value="Lon protease"/>
    <property type="match status" value="1"/>
</dbReference>
<dbReference type="PROSITE" id="PS51787">
    <property type="entry name" value="LON_N"/>
    <property type="match status" value="1"/>
</dbReference>
<dbReference type="CDD" id="cd19500">
    <property type="entry name" value="RecA-like_Lon"/>
    <property type="match status" value="1"/>
</dbReference>
<dbReference type="Pfam" id="PF00004">
    <property type="entry name" value="AAA"/>
    <property type="match status" value="1"/>
</dbReference>
<dbReference type="InterPro" id="IPR015947">
    <property type="entry name" value="PUA-like_sf"/>
</dbReference>
<dbReference type="GO" id="GO:0004252">
    <property type="term" value="F:serine-type endopeptidase activity"/>
    <property type="evidence" value="ECO:0007669"/>
    <property type="project" value="UniProtKB-UniRule"/>
</dbReference>
<dbReference type="SMART" id="SM00464">
    <property type="entry name" value="LON"/>
    <property type="match status" value="1"/>
</dbReference>
<feature type="domain" description="Lon proteolytic" evidence="16">
    <location>
        <begin position="592"/>
        <end position="773"/>
    </location>
</feature>
<dbReference type="GO" id="GO:0004176">
    <property type="term" value="F:ATP-dependent peptidase activity"/>
    <property type="evidence" value="ECO:0007669"/>
    <property type="project" value="UniProtKB-UniRule"/>
</dbReference>
<protein>
    <recommendedName>
        <fullName evidence="10 11">Lon protease</fullName>
        <ecNumber evidence="10 11">3.4.21.53</ecNumber>
    </recommendedName>
    <alternativeName>
        <fullName evidence="10">ATP-dependent protease La</fullName>
    </alternativeName>
</protein>
<dbReference type="InterPro" id="IPR004815">
    <property type="entry name" value="Lon_bac/euk-typ"/>
</dbReference>
<dbReference type="InterPro" id="IPR014721">
    <property type="entry name" value="Ribsml_uS5_D2-typ_fold_subgr"/>
</dbReference>
<evidence type="ECO:0000256" key="7">
    <source>
        <dbReference type="ARBA" id="ARBA00022840"/>
    </source>
</evidence>
<dbReference type="InterPro" id="IPR003593">
    <property type="entry name" value="AAA+_ATPase"/>
</dbReference>
<sequence length="782" mass="87422">MNLKRSERIEIPVLPLRDVVVYPHMVIPLFVGREKSIRGLEAAMEHDKKIILVAQKDPAKDDPAPEDLFSVGTIASILQMLKLPDGTVKVLVEGLRRAKIDILLDDGECFAAVTRHIELPVMDERKQESLVRGAIHQFECCIKLNKKIPPEVLISLNKIEDAACLADTIAAHMPLKLADKQEVLEMPSVTDRLEYLLQKMDKEIDVLKMETNIRKRVKKQMEKSQREYYLNEQMKAIQKELGEMDDTPDENEMLKRKIEAVKMPKEAREKTEAELKKLKMMSPMAAEATVVRSYIDWMLQVPWNGRSKVKKDLVKAQQVLDTEHYGLERVKERILEYLAVQSRVNKIKGPILCLVGPPGVGKTSLGQSIARATGRQYVRMALGGVRDEAEIRGHRRTYIGSMPGKLIQKMAKVKVKNPLFLLDEIDKMAADMRGDPASALLEVLDPEQNVAFNDHYLEVDYDLSDVMFVATSNSMNIPAPLLDRMEVIRLSGYTEDEKLNIAKQHLLPKQFDRNAVKKNELTIQDSAIINIIRYYTREAGVRSLEREISKLCRKAVKNLLMDKTIKNIEINGDNLKTFLGVQKVDYGRADTENRVGQVTGLAWTEVGGDLLTIETASVPGKGKLSYTGSLGEVMQESIQAALTVVRARAERLGIQADFHEKRDIHVHVPEGATPKDGPSAGIAMCTALVSCLTGNPVRADVAMTGEITLRGLVLPIGGLKEKLLAAHRGGIKIVLIPDENKRDLEEIPNNVIADLTIHPVKGIEDVLSFALEQPPFGAELKS</sequence>
<evidence type="ECO:0000256" key="11">
    <source>
        <dbReference type="PIRNR" id="PIRNR001174"/>
    </source>
</evidence>
<evidence type="ECO:0000259" key="16">
    <source>
        <dbReference type="PROSITE" id="PS51786"/>
    </source>
</evidence>
<dbReference type="GO" id="GO:0016887">
    <property type="term" value="F:ATP hydrolysis activity"/>
    <property type="evidence" value="ECO:0007669"/>
    <property type="project" value="UniProtKB-UniRule"/>
</dbReference>
<accession>A0A6L2ZS18</accession>
<dbReference type="InterPro" id="IPR020568">
    <property type="entry name" value="Ribosomal_Su5_D2-typ_SF"/>
</dbReference>
<dbReference type="SUPFAM" id="SSF88697">
    <property type="entry name" value="PUA domain-like"/>
    <property type="match status" value="1"/>
</dbReference>